<accession>A0ACB8QHB0</accession>
<organism evidence="1 2">
    <name type="scientific">Vararia minispora EC-137</name>
    <dbReference type="NCBI Taxonomy" id="1314806"/>
    <lineage>
        <taxon>Eukaryota</taxon>
        <taxon>Fungi</taxon>
        <taxon>Dikarya</taxon>
        <taxon>Basidiomycota</taxon>
        <taxon>Agaricomycotina</taxon>
        <taxon>Agaricomycetes</taxon>
        <taxon>Russulales</taxon>
        <taxon>Lachnocladiaceae</taxon>
        <taxon>Vararia</taxon>
    </lineage>
</organism>
<evidence type="ECO:0000313" key="1">
    <source>
        <dbReference type="EMBL" id="KAI0031065.1"/>
    </source>
</evidence>
<dbReference type="Proteomes" id="UP000814128">
    <property type="component" value="Unassembled WGS sequence"/>
</dbReference>
<reference evidence="1" key="1">
    <citation type="submission" date="2021-02" db="EMBL/GenBank/DDBJ databases">
        <authorList>
            <consortium name="DOE Joint Genome Institute"/>
            <person name="Ahrendt S."/>
            <person name="Looney B.P."/>
            <person name="Miyauchi S."/>
            <person name="Morin E."/>
            <person name="Drula E."/>
            <person name="Courty P.E."/>
            <person name="Chicoki N."/>
            <person name="Fauchery L."/>
            <person name="Kohler A."/>
            <person name="Kuo A."/>
            <person name="Labutti K."/>
            <person name="Pangilinan J."/>
            <person name="Lipzen A."/>
            <person name="Riley R."/>
            <person name="Andreopoulos W."/>
            <person name="He G."/>
            <person name="Johnson J."/>
            <person name="Barry K.W."/>
            <person name="Grigoriev I.V."/>
            <person name="Nagy L."/>
            <person name="Hibbett D."/>
            <person name="Henrissat B."/>
            <person name="Matheny P.B."/>
            <person name="Labbe J."/>
            <person name="Martin F."/>
        </authorList>
    </citation>
    <scope>NUCLEOTIDE SEQUENCE</scope>
    <source>
        <strain evidence="1">EC-137</strain>
    </source>
</reference>
<sequence>MSTSVSHLTDELVLLPVPKRRSLSILPAASTVSGTSPKDALRSLYLSLKPPIPQTTLTDAVQHLQQHELTRALESSQTQTVDVEEKGIYDAVVGKLVAAIYAQTLEIFLNEASEVEAEAEWWADIERSRMRAGYYLLQTLPCRLLALALDVRHALSSQQQHFELSMLSVSSLSQILTRGGHSDSSVIASIFPHLRTHPYVAPFSLVNVKLSALSPRSTQHVLDRLKSIVVGLMSFIPTLLSLPTDLVRQECALKRRALEHIRDERAEVLGTLTSRRDYLAGVLREGEIKGSRLHAFVEGVNQLVVGEGYARSSTDIAPSQLLGTTLHVTLPLHISQHRRRLEQNSLMRPHRIVLLWPRIVLLPPFVLLGLRQIFVSRETLKSFACDSVDTVKKFCQGWLVDPLKDIIKTVRAGEERSVIVQKESIDADLKSLERMAIALARDKLRYSDTQLATFSDRIHKGDLTPILEIYEEDIKSPVKSAVSGTLLRNLFIQIQKAKVDIDQALTGIDKLLKSQELTFAFVGVAPALAIVYVAGGAAAGLWRGGRGQGRYGGKHHRTAAWLAVRRTERLLVSKPTSDDYLSPKGSAIPPLTAGLLLLSVSSLRTYGECHLPLHSRLREGFLDDVGDLENPSLDRDEKVKVIERMWRSWGDVLGWRRGGASIYST</sequence>
<protein>
    <submittedName>
        <fullName evidence="1">ATP synthase regulation protein NCA2-domain-containing protein</fullName>
    </submittedName>
</protein>
<keyword evidence="2" id="KW-1185">Reference proteome</keyword>
<reference evidence="1" key="2">
    <citation type="journal article" date="2022" name="New Phytol.">
        <title>Evolutionary transition to the ectomycorrhizal habit in the genomes of a hyperdiverse lineage of mushroom-forming fungi.</title>
        <authorList>
            <person name="Looney B."/>
            <person name="Miyauchi S."/>
            <person name="Morin E."/>
            <person name="Drula E."/>
            <person name="Courty P.E."/>
            <person name="Kohler A."/>
            <person name="Kuo A."/>
            <person name="LaButti K."/>
            <person name="Pangilinan J."/>
            <person name="Lipzen A."/>
            <person name="Riley R."/>
            <person name="Andreopoulos W."/>
            <person name="He G."/>
            <person name="Johnson J."/>
            <person name="Nolan M."/>
            <person name="Tritt A."/>
            <person name="Barry K.W."/>
            <person name="Grigoriev I.V."/>
            <person name="Nagy L.G."/>
            <person name="Hibbett D."/>
            <person name="Henrissat B."/>
            <person name="Matheny P.B."/>
            <person name="Labbe J."/>
            <person name="Martin F.M."/>
        </authorList>
    </citation>
    <scope>NUCLEOTIDE SEQUENCE</scope>
    <source>
        <strain evidence="1">EC-137</strain>
    </source>
</reference>
<comment type="caution">
    <text evidence="1">The sequence shown here is derived from an EMBL/GenBank/DDBJ whole genome shotgun (WGS) entry which is preliminary data.</text>
</comment>
<evidence type="ECO:0000313" key="2">
    <source>
        <dbReference type="Proteomes" id="UP000814128"/>
    </source>
</evidence>
<proteinExistence type="predicted"/>
<gene>
    <name evidence="1" type="ORF">K488DRAFT_52913</name>
</gene>
<name>A0ACB8QHB0_9AGAM</name>
<dbReference type="EMBL" id="MU273594">
    <property type="protein sequence ID" value="KAI0031065.1"/>
    <property type="molecule type" value="Genomic_DNA"/>
</dbReference>